<dbReference type="PANTHER" id="PTHR33392">
    <property type="entry name" value="POLYISOPRENYL-TEICHOIC ACID--PEPTIDOGLYCAN TEICHOIC ACID TRANSFERASE TAGU"/>
    <property type="match status" value="1"/>
</dbReference>
<dbReference type="PANTHER" id="PTHR33392:SF6">
    <property type="entry name" value="POLYISOPRENYL-TEICHOIC ACID--PEPTIDOGLYCAN TEICHOIC ACID TRANSFERASE TAGU"/>
    <property type="match status" value="1"/>
</dbReference>
<keyword evidence="3" id="KW-0812">Transmembrane</keyword>
<evidence type="ECO:0000256" key="2">
    <source>
        <dbReference type="SAM" id="MobiDB-lite"/>
    </source>
</evidence>
<dbReference type="OrthoDB" id="9782542at2"/>
<protein>
    <submittedName>
        <fullName evidence="5">LytR family transcriptional attenuator</fullName>
    </submittedName>
</protein>
<reference evidence="5 6" key="1">
    <citation type="submission" date="2019-03" db="EMBL/GenBank/DDBJ databases">
        <title>Genomic Encyclopedia of Type Strains, Phase IV (KMG-IV): sequencing the most valuable type-strain genomes for metagenomic binning, comparative biology and taxonomic classification.</title>
        <authorList>
            <person name="Goeker M."/>
        </authorList>
    </citation>
    <scope>NUCLEOTIDE SEQUENCE [LARGE SCALE GENOMIC DNA]</scope>
    <source>
        <strain evidence="5 6">DSM 45934</strain>
    </source>
</reference>
<dbReference type="NCBIfam" id="TIGR00350">
    <property type="entry name" value="lytR_cpsA_psr"/>
    <property type="match status" value="1"/>
</dbReference>
<dbReference type="InterPro" id="IPR050922">
    <property type="entry name" value="LytR/CpsA/Psr_CW_biosynth"/>
</dbReference>
<dbReference type="Pfam" id="PF03816">
    <property type="entry name" value="LytR_cpsA_psr"/>
    <property type="match status" value="1"/>
</dbReference>
<feature type="transmembrane region" description="Helical" evidence="3">
    <location>
        <begin position="76"/>
        <end position="98"/>
    </location>
</feature>
<gene>
    <name evidence="5" type="ORF">EV192_110189</name>
</gene>
<comment type="caution">
    <text evidence="5">The sequence shown here is derived from an EMBL/GenBank/DDBJ whole genome shotgun (WGS) entry which is preliminary data.</text>
</comment>
<dbReference type="Proteomes" id="UP000295680">
    <property type="component" value="Unassembled WGS sequence"/>
</dbReference>
<keyword evidence="3" id="KW-1133">Transmembrane helix</keyword>
<keyword evidence="6" id="KW-1185">Reference proteome</keyword>
<accession>A0A4V2S5V2</accession>
<keyword evidence="3" id="KW-0472">Membrane</keyword>
<evidence type="ECO:0000313" key="5">
    <source>
        <dbReference type="EMBL" id="TCO53600.1"/>
    </source>
</evidence>
<feature type="domain" description="Cell envelope-related transcriptional attenuator" evidence="4">
    <location>
        <begin position="151"/>
        <end position="295"/>
    </location>
</feature>
<evidence type="ECO:0000256" key="3">
    <source>
        <dbReference type="SAM" id="Phobius"/>
    </source>
</evidence>
<comment type="similarity">
    <text evidence="1">Belongs to the LytR/CpsA/Psr (LCP) family.</text>
</comment>
<evidence type="ECO:0000259" key="4">
    <source>
        <dbReference type="Pfam" id="PF03816"/>
    </source>
</evidence>
<dbReference type="InterPro" id="IPR004474">
    <property type="entry name" value="LytR_CpsA_psr"/>
</dbReference>
<evidence type="ECO:0000313" key="6">
    <source>
        <dbReference type="Proteomes" id="UP000295680"/>
    </source>
</evidence>
<feature type="region of interest" description="Disordered" evidence="2">
    <location>
        <begin position="1"/>
        <end position="69"/>
    </location>
</feature>
<evidence type="ECO:0000256" key="1">
    <source>
        <dbReference type="ARBA" id="ARBA00006068"/>
    </source>
</evidence>
<dbReference type="EMBL" id="SLWS01000010">
    <property type="protein sequence ID" value="TCO53600.1"/>
    <property type="molecule type" value="Genomic_DNA"/>
</dbReference>
<feature type="compositionally biased region" description="Basic and acidic residues" evidence="2">
    <location>
        <begin position="27"/>
        <end position="39"/>
    </location>
</feature>
<proteinExistence type="inferred from homology"/>
<name>A0A4V2S5V2_9PSEU</name>
<dbReference type="AlphaFoldDB" id="A0A4V2S5V2"/>
<dbReference type="Gene3D" id="3.40.630.190">
    <property type="entry name" value="LCP protein"/>
    <property type="match status" value="1"/>
</dbReference>
<dbReference type="RefSeq" id="WP_132123568.1">
    <property type="nucleotide sequence ID" value="NZ_SLWS01000010.1"/>
</dbReference>
<organism evidence="5 6">
    <name type="scientific">Actinocrispum wychmicini</name>
    <dbReference type="NCBI Taxonomy" id="1213861"/>
    <lineage>
        <taxon>Bacteria</taxon>
        <taxon>Bacillati</taxon>
        <taxon>Actinomycetota</taxon>
        <taxon>Actinomycetes</taxon>
        <taxon>Pseudonocardiales</taxon>
        <taxon>Pseudonocardiaceae</taxon>
        <taxon>Actinocrispum</taxon>
    </lineage>
</organism>
<sequence>MSYGPPSGPRDGRTRAYPVPGPPNTYDRQDRGGYGRRDQGGYGQRDQGGYRQPPPHDGGGVGLAEQPRAPRRRRRWGRIVLIVLLVLFLLVAAAFIYLETAINRVSALGDYPGRPAAGAGTNWLIVGSDSRAGLNVEDQERLSTGDAAGQRTDTMILLHIPDNSQKPTMVSLLRDSYVDIPGKGKNKLNAAYAFGGPKLLAQTVETATGLRLDHYIEIGFGGFANIVDAVGGVDVCLDKPMNDPLAGINLPAGCQTLDGANSLGYVRSRHTSAGSDLDRVVHQRQFVGALMKKATSFGTVINPFRLVPLIADIPDAITLDSGDHLWNLPALGSAMSGASSGSTITTTVPFSGNKSVPKIGSVILWNDTKAKTLFDALRTDGAVPDSVIVAPSGS</sequence>